<accession>A0A8X6MUQ2</accession>
<dbReference type="InterPro" id="IPR002919">
    <property type="entry name" value="TIL_dom"/>
</dbReference>
<comment type="caution">
    <text evidence="3">The sequence shown here is derived from an EMBL/GenBank/DDBJ whole genome shotgun (WGS) entry which is preliminary data.</text>
</comment>
<dbReference type="Gene3D" id="2.10.25.10">
    <property type="entry name" value="Laminin"/>
    <property type="match status" value="1"/>
</dbReference>
<feature type="region of interest" description="Disordered" evidence="1">
    <location>
        <begin position="55"/>
        <end position="79"/>
    </location>
</feature>
<dbReference type="SUPFAM" id="SSF57567">
    <property type="entry name" value="Serine protease inhibitors"/>
    <property type="match status" value="1"/>
</dbReference>
<keyword evidence="3" id="KW-0675">Receptor</keyword>
<evidence type="ECO:0000313" key="4">
    <source>
        <dbReference type="Proteomes" id="UP000887013"/>
    </source>
</evidence>
<organism evidence="3 4">
    <name type="scientific">Nephila pilipes</name>
    <name type="common">Giant wood spider</name>
    <name type="synonym">Nephila maculata</name>
    <dbReference type="NCBI Taxonomy" id="299642"/>
    <lineage>
        <taxon>Eukaryota</taxon>
        <taxon>Metazoa</taxon>
        <taxon>Ecdysozoa</taxon>
        <taxon>Arthropoda</taxon>
        <taxon>Chelicerata</taxon>
        <taxon>Arachnida</taxon>
        <taxon>Araneae</taxon>
        <taxon>Araneomorphae</taxon>
        <taxon>Entelegynae</taxon>
        <taxon>Araneoidea</taxon>
        <taxon>Nephilidae</taxon>
        <taxon>Nephila</taxon>
    </lineage>
</organism>
<protein>
    <submittedName>
        <fullName evidence="3">Adhesion G-protein coupled receptor V1</fullName>
    </submittedName>
</protein>
<reference evidence="3" key="1">
    <citation type="submission" date="2020-08" db="EMBL/GenBank/DDBJ databases">
        <title>Multicomponent nature underlies the extraordinary mechanical properties of spider dragline silk.</title>
        <authorList>
            <person name="Kono N."/>
            <person name="Nakamura H."/>
            <person name="Mori M."/>
            <person name="Yoshida Y."/>
            <person name="Ohtoshi R."/>
            <person name="Malay A.D."/>
            <person name="Moran D.A.P."/>
            <person name="Tomita M."/>
            <person name="Numata K."/>
            <person name="Arakawa K."/>
        </authorList>
    </citation>
    <scope>NUCLEOTIDE SEQUENCE</scope>
</reference>
<feature type="non-terminal residue" evidence="3">
    <location>
        <position position="165"/>
    </location>
</feature>
<evidence type="ECO:0000256" key="1">
    <source>
        <dbReference type="SAM" id="MobiDB-lite"/>
    </source>
</evidence>
<keyword evidence="4" id="KW-1185">Reference proteome</keyword>
<dbReference type="Proteomes" id="UP000887013">
    <property type="component" value="Unassembled WGS sequence"/>
</dbReference>
<evidence type="ECO:0000313" key="3">
    <source>
        <dbReference type="EMBL" id="GFS78820.1"/>
    </source>
</evidence>
<dbReference type="CDD" id="cd19941">
    <property type="entry name" value="TIL"/>
    <property type="match status" value="1"/>
</dbReference>
<dbReference type="OrthoDB" id="2324346at2759"/>
<feature type="compositionally biased region" description="Polar residues" evidence="1">
    <location>
        <begin position="55"/>
        <end position="76"/>
    </location>
</feature>
<sequence length="165" mass="16127">GSAGLLSSGSGISGSTGILSSGSEISGSTGILSSGSGSLSVGLSGSAGLSPSRFSGQSFVATRPQTQRTSQGSTKPSCPPGQIFDSCARTCPKVCNVEADPISCNKGCILACFCPDGYLFESLNSRRCVQPSQCPGERTRTLGVSLGGGGNGGGLVGSLLGGLLG</sequence>
<evidence type="ECO:0000259" key="2">
    <source>
        <dbReference type="Pfam" id="PF01826"/>
    </source>
</evidence>
<dbReference type="InterPro" id="IPR036084">
    <property type="entry name" value="Ser_inhib-like_sf"/>
</dbReference>
<dbReference type="EMBL" id="BMAW01051129">
    <property type="protein sequence ID" value="GFS78820.1"/>
    <property type="molecule type" value="Genomic_DNA"/>
</dbReference>
<gene>
    <name evidence="3" type="primary">adgrv1</name>
    <name evidence="3" type="ORF">NPIL_325511</name>
</gene>
<dbReference type="Pfam" id="PF01826">
    <property type="entry name" value="TIL"/>
    <property type="match status" value="1"/>
</dbReference>
<dbReference type="AlphaFoldDB" id="A0A8X6MUQ2"/>
<proteinExistence type="predicted"/>
<name>A0A8X6MUQ2_NEPPI</name>
<feature type="domain" description="TIL" evidence="2">
    <location>
        <begin position="78"/>
        <end position="134"/>
    </location>
</feature>